<evidence type="ECO:0000256" key="6">
    <source>
        <dbReference type="SAM" id="Phobius"/>
    </source>
</evidence>
<evidence type="ECO:0000256" key="4">
    <source>
        <dbReference type="ARBA" id="ARBA00022989"/>
    </source>
</evidence>
<keyword evidence="5 6" id="KW-0472">Membrane</keyword>
<feature type="transmembrane region" description="Helical" evidence="6">
    <location>
        <begin position="194"/>
        <end position="219"/>
    </location>
</feature>
<name>A0ABX2IUH0_9RHOB</name>
<accession>A0ABX2IUH0</accession>
<comment type="caution">
    <text evidence="7">The sequence shown here is derived from an EMBL/GenBank/DDBJ whole genome shotgun (WGS) entry which is preliminary data.</text>
</comment>
<feature type="transmembrane region" description="Helical" evidence="6">
    <location>
        <begin position="163"/>
        <end position="182"/>
    </location>
</feature>
<dbReference type="EMBL" id="JABUFE010000003">
    <property type="protein sequence ID" value="NSX54487.1"/>
    <property type="molecule type" value="Genomic_DNA"/>
</dbReference>
<reference evidence="7 8" key="1">
    <citation type="submission" date="2020-06" db="EMBL/GenBank/DDBJ databases">
        <title>Sulfitobacter algicola sp. nov., isolated from green algae.</title>
        <authorList>
            <person name="Wang C."/>
        </authorList>
    </citation>
    <scope>NUCLEOTIDE SEQUENCE [LARGE SCALE GENOMIC DNA]</scope>
    <source>
        <strain evidence="7 8">1151</strain>
    </source>
</reference>
<comment type="subcellular location">
    <subcellularLocation>
        <location evidence="1">Membrane</location>
        <topology evidence="1">Multi-pass membrane protein</topology>
    </subcellularLocation>
</comment>
<evidence type="ECO:0000313" key="7">
    <source>
        <dbReference type="EMBL" id="NSX54487.1"/>
    </source>
</evidence>
<dbReference type="Pfam" id="PF03741">
    <property type="entry name" value="TerC"/>
    <property type="match status" value="1"/>
</dbReference>
<evidence type="ECO:0000256" key="2">
    <source>
        <dbReference type="ARBA" id="ARBA00007511"/>
    </source>
</evidence>
<keyword evidence="4 6" id="KW-1133">Transmembrane helix</keyword>
<feature type="transmembrane region" description="Helical" evidence="6">
    <location>
        <begin position="45"/>
        <end position="69"/>
    </location>
</feature>
<evidence type="ECO:0000313" key="8">
    <source>
        <dbReference type="Proteomes" id="UP000777935"/>
    </source>
</evidence>
<organism evidence="7 8">
    <name type="scientific">Parasulfitobacter algicola</name>
    <dbReference type="NCBI Taxonomy" id="2614809"/>
    <lineage>
        <taxon>Bacteria</taxon>
        <taxon>Pseudomonadati</taxon>
        <taxon>Pseudomonadota</taxon>
        <taxon>Alphaproteobacteria</taxon>
        <taxon>Rhodobacterales</taxon>
        <taxon>Roseobacteraceae</taxon>
        <taxon>Parasulfitobacter</taxon>
    </lineage>
</organism>
<feature type="transmembrane region" description="Helical" evidence="6">
    <location>
        <begin position="135"/>
        <end position="157"/>
    </location>
</feature>
<feature type="transmembrane region" description="Helical" evidence="6">
    <location>
        <begin position="89"/>
        <end position="108"/>
    </location>
</feature>
<sequence length="272" mass="30075">MADLLTIENLGNLLMLCFLQAVLGFDNLLYISIESQRAPVAQQKAVRFWGIIIAVALRVILLFVMIQLIEMLAEPFYIFNWTGILEGGINFATCVFIVGGIFIIYTAVKEIGHMLSIEHLNTDVEAKSGKSARQVVLLIVFMNLIFSFDSVLSAIAITDVFPILATAILLSGLAMLVLADGVTRFLEKNRMYEVLGLFILLIVGVVLLGEAGVAASHAMHDDDLQLKIFGYPLIPMSKTTFYFAVIVLVAVEILQSGYTRKLNAERRTGQQR</sequence>
<keyword evidence="8" id="KW-1185">Reference proteome</keyword>
<evidence type="ECO:0000256" key="5">
    <source>
        <dbReference type="ARBA" id="ARBA00023136"/>
    </source>
</evidence>
<dbReference type="InterPro" id="IPR005496">
    <property type="entry name" value="Integral_membrane_TerC"/>
</dbReference>
<gene>
    <name evidence="7" type="ORF">HRQ87_06690</name>
</gene>
<feature type="transmembrane region" description="Helical" evidence="6">
    <location>
        <begin position="12"/>
        <end position="33"/>
    </location>
</feature>
<protein>
    <submittedName>
        <fullName evidence="7">Tellurium resistance protein TerC</fullName>
    </submittedName>
</protein>
<keyword evidence="3 6" id="KW-0812">Transmembrane</keyword>
<dbReference type="PANTHER" id="PTHR30238">
    <property type="entry name" value="MEMBRANE BOUND PREDICTED REDOX MODULATOR"/>
    <property type="match status" value="1"/>
</dbReference>
<dbReference type="RefSeq" id="WP_174136571.1">
    <property type="nucleotide sequence ID" value="NZ_JABUFE010000003.1"/>
</dbReference>
<evidence type="ECO:0000256" key="1">
    <source>
        <dbReference type="ARBA" id="ARBA00004141"/>
    </source>
</evidence>
<proteinExistence type="inferred from homology"/>
<comment type="similarity">
    <text evidence="2">Belongs to the TerC family.</text>
</comment>
<evidence type="ECO:0000256" key="3">
    <source>
        <dbReference type="ARBA" id="ARBA00022692"/>
    </source>
</evidence>
<dbReference type="PANTHER" id="PTHR30238:SF4">
    <property type="entry name" value="SLL1022 PROTEIN"/>
    <property type="match status" value="1"/>
</dbReference>
<feature type="transmembrane region" description="Helical" evidence="6">
    <location>
        <begin position="239"/>
        <end position="258"/>
    </location>
</feature>
<dbReference type="Proteomes" id="UP000777935">
    <property type="component" value="Unassembled WGS sequence"/>
</dbReference>